<dbReference type="InterPro" id="IPR040695">
    <property type="entry name" value="EcpB_C"/>
</dbReference>
<evidence type="ECO:0000259" key="4">
    <source>
        <dbReference type="Pfam" id="PF18649"/>
    </source>
</evidence>
<evidence type="ECO:0000313" key="5">
    <source>
        <dbReference type="EMBL" id="RSK64519.1"/>
    </source>
</evidence>
<evidence type="ECO:0000313" key="6">
    <source>
        <dbReference type="Proteomes" id="UP000276389"/>
    </source>
</evidence>
<gene>
    <name evidence="5" type="ORF">EJE24_19960</name>
</gene>
<protein>
    <recommendedName>
        <fullName evidence="4">EcpB C-terminal domain-containing protein</fullName>
    </recommendedName>
</protein>
<dbReference type="Pfam" id="PF18649">
    <property type="entry name" value="EcpB_C"/>
    <property type="match status" value="1"/>
</dbReference>
<feature type="domain" description="EcpB C-terminal" evidence="4">
    <location>
        <begin position="148"/>
        <end position="221"/>
    </location>
</feature>
<dbReference type="RefSeq" id="WP_125915397.1">
    <property type="nucleotide sequence ID" value="NZ_RWHU01000009.1"/>
</dbReference>
<evidence type="ECO:0000256" key="1">
    <source>
        <dbReference type="ARBA" id="ARBA00022729"/>
    </source>
</evidence>
<dbReference type="EMBL" id="RWHU01000009">
    <property type="protein sequence ID" value="RSK64519.1"/>
    <property type="molecule type" value="Genomic_DNA"/>
</dbReference>
<feature type="signal peptide" evidence="3">
    <location>
        <begin position="1"/>
        <end position="18"/>
    </location>
</feature>
<reference evidence="5 6" key="1">
    <citation type="submission" date="2018-12" db="EMBL/GenBank/DDBJ databases">
        <title>The Genome Submission of two Enterobacter spp. strains.</title>
        <authorList>
            <person name="Wu W."/>
            <person name="Wei L."/>
            <person name="Feng Y."/>
            <person name="Zong Z."/>
        </authorList>
    </citation>
    <scope>NUCLEOTIDE SEQUENCE [LARGE SCALE GENOMIC DNA]</scope>
    <source>
        <strain evidence="5 6">WCHEHu045002</strain>
    </source>
</reference>
<accession>A0A3R9N9Y5</accession>
<comment type="caution">
    <text evidence="5">The sequence shown here is derived from an EMBL/GenBank/DDBJ whole genome shotgun (WGS) entry which is preliminary data.</text>
</comment>
<dbReference type="InterPro" id="IPR013783">
    <property type="entry name" value="Ig-like_fold"/>
</dbReference>
<evidence type="ECO:0000256" key="2">
    <source>
        <dbReference type="ARBA" id="ARBA00023186"/>
    </source>
</evidence>
<organism evidence="5 6">
    <name type="scientific">Enterobacter huaxiensis</name>
    <dbReference type="NCBI Taxonomy" id="2494702"/>
    <lineage>
        <taxon>Bacteria</taxon>
        <taxon>Pseudomonadati</taxon>
        <taxon>Pseudomonadota</taxon>
        <taxon>Gammaproteobacteria</taxon>
        <taxon>Enterobacterales</taxon>
        <taxon>Enterobacteriaceae</taxon>
        <taxon>Enterobacter</taxon>
    </lineage>
</organism>
<proteinExistence type="predicted"/>
<keyword evidence="1 3" id="KW-0732">Signal</keyword>
<evidence type="ECO:0000256" key="3">
    <source>
        <dbReference type="SAM" id="SignalP"/>
    </source>
</evidence>
<keyword evidence="2" id="KW-0143">Chaperone</keyword>
<dbReference type="Gene3D" id="2.60.40.10">
    <property type="entry name" value="Immunoglobulins"/>
    <property type="match status" value="1"/>
</dbReference>
<dbReference type="AlphaFoldDB" id="A0A3R9N9Y5"/>
<dbReference type="Proteomes" id="UP000276389">
    <property type="component" value="Unassembled WGS sequence"/>
</dbReference>
<name>A0A3R9N9Y5_9ENTR</name>
<feature type="chain" id="PRO_5018760006" description="EcpB C-terminal domain-containing protein" evidence="3">
    <location>
        <begin position="19"/>
        <end position="222"/>
    </location>
</feature>
<sequence length="222" mass="24750">MKLQFLIFSMILSFSASAVNVGEVTSVMVSERSILAKEISNNTESARYISINIERLSSPMAGGVVIPVESKSELLPTPASIILPANSKEIFKFIYNGPDDDNERYYRLSWMDEPITDHYGDNSAKVGQATASAVISTILVVAPRKDRFSYAFENGKITNTGNSSFRLISYGPCRNVENEQGNGCRERYYLMPGVSSKIKYTDLNDKKTRIGIWYGGKYTHVQ</sequence>